<evidence type="ECO:0000313" key="3">
    <source>
        <dbReference type="EMBL" id="CAE2331692.1"/>
    </source>
</evidence>
<evidence type="ECO:0000256" key="2">
    <source>
        <dbReference type="SAM" id="MobiDB-lite"/>
    </source>
</evidence>
<feature type="region of interest" description="Disordered" evidence="2">
    <location>
        <begin position="107"/>
        <end position="154"/>
    </location>
</feature>
<feature type="region of interest" description="Disordered" evidence="2">
    <location>
        <begin position="1"/>
        <end position="20"/>
    </location>
</feature>
<protein>
    <submittedName>
        <fullName evidence="3">Uncharacterized protein</fullName>
    </submittedName>
</protein>
<name>A0A7S4PDM4_GUITH</name>
<feature type="coiled-coil region" evidence="1">
    <location>
        <begin position="72"/>
        <end position="103"/>
    </location>
</feature>
<proteinExistence type="predicted"/>
<dbReference type="AlphaFoldDB" id="A0A7S4PDM4"/>
<dbReference type="EMBL" id="HBKN01042943">
    <property type="protein sequence ID" value="CAE2331692.1"/>
    <property type="molecule type" value="Transcribed_RNA"/>
</dbReference>
<feature type="compositionally biased region" description="Basic and acidic residues" evidence="2">
    <location>
        <begin position="138"/>
        <end position="154"/>
    </location>
</feature>
<evidence type="ECO:0000256" key="1">
    <source>
        <dbReference type="SAM" id="Coils"/>
    </source>
</evidence>
<gene>
    <name evidence="3" type="ORF">GTHE00462_LOCUS33622</name>
</gene>
<feature type="compositionally biased region" description="Polar residues" evidence="2">
    <location>
        <begin position="122"/>
        <end position="137"/>
    </location>
</feature>
<reference evidence="3" key="1">
    <citation type="submission" date="2021-01" db="EMBL/GenBank/DDBJ databases">
        <authorList>
            <person name="Corre E."/>
            <person name="Pelletier E."/>
            <person name="Niang G."/>
            <person name="Scheremetjew M."/>
            <person name="Finn R."/>
            <person name="Kale V."/>
            <person name="Holt S."/>
            <person name="Cochrane G."/>
            <person name="Meng A."/>
            <person name="Brown T."/>
            <person name="Cohen L."/>
        </authorList>
    </citation>
    <scope>NUCLEOTIDE SEQUENCE</scope>
    <source>
        <strain evidence="3">CCMP 2712</strain>
    </source>
</reference>
<organism evidence="3">
    <name type="scientific">Guillardia theta</name>
    <name type="common">Cryptophyte</name>
    <name type="synonym">Cryptomonas phi</name>
    <dbReference type="NCBI Taxonomy" id="55529"/>
    <lineage>
        <taxon>Eukaryota</taxon>
        <taxon>Cryptophyceae</taxon>
        <taxon>Pyrenomonadales</taxon>
        <taxon>Geminigeraceae</taxon>
        <taxon>Guillardia</taxon>
    </lineage>
</organism>
<sequence>MSAEGEETNRRMRSTCDGPEMPCAAADLSISTECRQLLRDWPSDITWCETEPNTTKTYNEQRQSASMALRSLKKARKRIKNTDHALRRVATELNKQLRRLKEEEFLLGDESPLRSSVHPAMSFTSTRTMVQPGSTTEAHPHNSSIEKREKHSQG</sequence>
<keyword evidence="1" id="KW-0175">Coiled coil</keyword>
<accession>A0A7S4PDM4</accession>